<gene>
    <name evidence="1" type="ORF">BM524_21300</name>
</gene>
<keyword evidence="1" id="KW-0614">Plasmid</keyword>
<dbReference type="AlphaFoldDB" id="A0AAC9JH59"/>
<dbReference type="Proteomes" id="UP000182101">
    <property type="component" value="Plasmid pAMCP48-600"/>
</dbReference>
<proteinExistence type="predicted"/>
<dbReference type="EMBL" id="CP018025">
    <property type="protein sequence ID" value="APD92441.1"/>
    <property type="molecule type" value="Genomic_DNA"/>
</dbReference>
<reference evidence="1 2" key="1">
    <citation type="submission" date="2016-11" db="EMBL/GenBank/DDBJ databases">
        <title>Networking in microbes: conjugative elements and plasmids in the genus Alteromonas.</title>
        <authorList>
            <person name="Lopez-Perez M."/>
            <person name="Ramon-Marco N."/>
            <person name="Rodriguez-Valera F."/>
        </authorList>
    </citation>
    <scope>NUCLEOTIDE SEQUENCE [LARGE SCALE GENOMIC DNA]</scope>
    <source>
        <strain evidence="1 2">CP48</strain>
        <plasmid evidence="2">pamcp48-600</plasmid>
    </source>
</reference>
<protein>
    <submittedName>
        <fullName evidence="1">Uncharacterized protein</fullName>
    </submittedName>
</protein>
<accession>A0AAC9JH59</accession>
<name>A0AAC9JH59_9ALTE</name>
<evidence type="ECO:0000313" key="2">
    <source>
        <dbReference type="Proteomes" id="UP000182101"/>
    </source>
</evidence>
<sequence>MTVKELPINDDTNVVFDKIVKRLDDVEDTKTVEFTLSESKYGLVSGVFIENLADRKNPIAVPVSYVDGNEIVVFAPVALTFIEDLEHVNIVLLVPSQGTADDVSEPCIAKLRVKFKRFKNKDMPNFEPGTPRRFAHFEVVGGYNHTELDAMKKAIDVRIEAQGIMPGTMTFEA</sequence>
<organism evidence="1 2">
    <name type="scientific">Alteromonas mediterranea</name>
    <dbReference type="NCBI Taxonomy" id="314275"/>
    <lineage>
        <taxon>Bacteria</taxon>
        <taxon>Pseudomonadati</taxon>
        <taxon>Pseudomonadota</taxon>
        <taxon>Gammaproteobacteria</taxon>
        <taxon>Alteromonadales</taxon>
        <taxon>Alteromonadaceae</taxon>
        <taxon>Alteromonas/Salinimonas group</taxon>
        <taxon>Alteromonas</taxon>
    </lineage>
</organism>
<geneLocation type="plasmid" evidence="2">
    <name>pamcp48-600</name>
</geneLocation>
<evidence type="ECO:0000313" key="1">
    <source>
        <dbReference type="EMBL" id="APD92441.1"/>
    </source>
</evidence>